<gene>
    <name evidence="1" type="ORF">MW7_014735</name>
</gene>
<evidence type="ECO:0000313" key="1">
    <source>
        <dbReference type="EMBL" id="TMS57204.1"/>
    </source>
</evidence>
<dbReference type="Proteomes" id="UP000004277">
    <property type="component" value="Unassembled WGS sequence"/>
</dbReference>
<comment type="caution">
    <text evidence="1">The sequence shown here is derived from an EMBL/GenBank/DDBJ whole genome shotgun (WGS) entry which is preliminary data.</text>
</comment>
<evidence type="ECO:0000313" key="2">
    <source>
        <dbReference type="Proteomes" id="UP000004277"/>
    </source>
</evidence>
<keyword evidence="2" id="KW-1185">Reference proteome</keyword>
<proteinExistence type="predicted"/>
<reference evidence="1" key="1">
    <citation type="submission" date="2019-05" db="EMBL/GenBank/DDBJ databases">
        <title>Revised genome assembly of Burkholderiaceae (previously Ralstonia) sp. PBA.</title>
        <authorList>
            <person name="Gan H.M."/>
        </authorList>
    </citation>
    <scope>NUCLEOTIDE SEQUENCE</scope>
    <source>
        <strain evidence="1">PBA</strain>
    </source>
</reference>
<sequence>MTSSQKDWLMKRNCSLSPRQVGRFYLSILLVSVAIALVFAWKGTWIILAFAVLEMLVLGAALLVYARHAADYERVTLAQGALVVESVSANRVIRHEFNARWVRVELEESPRAELVLHSGRLTVPVGRYLDPGRRRRFAQELSWWLQRSA</sequence>
<organism evidence="1 2">
    <name type="scientific">Imbroritus primus</name>
    <dbReference type="NCBI Taxonomy" id="3058603"/>
    <lineage>
        <taxon>Bacteria</taxon>
        <taxon>Pseudomonadati</taxon>
        <taxon>Pseudomonadota</taxon>
        <taxon>Betaproteobacteria</taxon>
        <taxon>Burkholderiales</taxon>
        <taxon>Burkholderiaceae</taxon>
        <taxon>Imbroritus</taxon>
    </lineage>
</organism>
<dbReference type="EMBL" id="AKCV02000025">
    <property type="protein sequence ID" value="TMS57204.1"/>
    <property type="molecule type" value="Genomic_DNA"/>
</dbReference>
<name>A0ACD3SLW7_9BURK</name>
<accession>A0ACD3SLW7</accession>
<protein>
    <submittedName>
        <fullName evidence="1">DUF2244 domain-containing protein</fullName>
    </submittedName>
</protein>